<sequence>MSEHEPVTVKPTTEEIAGAIMGQPTPEDAARNVQMLLPGRSEAQVRAQIARELRDRATERFQQHGGEDQWGLALVDAANRLTEETDAR</sequence>
<dbReference type="Proteomes" id="UP001165561">
    <property type="component" value="Unassembled WGS sequence"/>
</dbReference>
<organism evidence="2 3">
    <name type="scientific">Georgenia halotolerans</name>
    <dbReference type="NCBI Taxonomy" id="3028317"/>
    <lineage>
        <taxon>Bacteria</taxon>
        <taxon>Bacillati</taxon>
        <taxon>Actinomycetota</taxon>
        <taxon>Actinomycetes</taxon>
        <taxon>Micrococcales</taxon>
        <taxon>Bogoriellaceae</taxon>
        <taxon>Georgenia</taxon>
    </lineage>
</organism>
<protein>
    <submittedName>
        <fullName evidence="2">Uncharacterized protein</fullName>
    </submittedName>
</protein>
<proteinExistence type="predicted"/>
<gene>
    <name evidence="2" type="ORF">PU560_16995</name>
</gene>
<accession>A0ABT5U1F6</accession>
<evidence type="ECO:0000313" key="3">
    <source>
        <dbReference type="Proteomes" id="UP001165561"/>
    </source>
</evidence>
<keyword evidence="3" id="KW-1185">Reference proteome</keyword>
<evidence type="ECO:0000313" key="2">
    <source>
        <dbReference type="EMBL" id="MDD9208148.1"/>
    </source>
</evidence>
<comment type="caution">
    <text evidence="2">The sequence shown here is derived from an EMBL/GenBank/DDBJ whole genome shotgun (WGS) entry which is preliminary data.</text>
</comment>
<name>A0ABT5U1F6_9MICO</name>
<evidence type="ECO:0000256" key="1">
    <source>
        <dbReference type="SAM" id="MobiDB-lite"/>
    </source>
</evidence>
<dbReference type="EMBL" id="JARACI010001195">
    <property type="protein sequence ID" value="MDD9208148.1"/>
    <property type="molecule type" value="Genomic_DNA"/>
</dbReference>
<reference evidence="2" key="1">
    <citation type="submission" date="2023-02" db="EMBL/GenBank/DDBJ databases">
        <title>Georgenia sp.10Sc9-8, isolated from a soil sample collected from the Taklamakan desert.</title>
        <authorList>
            <person name="Liu S."/>
        </authorList>
    </citation>
    <scope>NUCLEOTIDE SEQUENCE</scope>
    <source>
        <strain evidence="2">10Sc9-8</strain>
    </source>
</reference>
<feature type="region of interest" description="Disordered" evidence="1">
    <location>
        <begin position="1"/>
        <end position="22"/>
    </location>
</feature>